<dbReference type="CDD" id="cd00609">
    <property type="entry name" value="AAT_like"/>
    <property type="match status" value="1"/>
</dbReference>
<name>A0A165NVG7_9APHY</name>
<evidence type="ECO:0000256" key="3">
    <source>
        <dbReference type="ARBA" id="ARBA00022576"/>
    </source>
</evidence>
<evidence type="ECO:0000256" key="1">
    <source>
        <dbReference type="ARBA" id="ARBA00001933"/>
    </source>
</evidence>
<keyword evidence="4 7" id="KW-0808">Transferase</keyword>
<proteinExistence type="inferred from homology"/>
<dbReference type="Pfam" id="PF00155">
    <property type="entry name" value="Aminotran_1_2"/>
    <property type="match status" value="1"/>
</dbReference>
<accession>A0A165NVG7</accession>
<dbReference type="Proteomes" id="UP000076727">
    <property type="component" value="Unassembled WGS sequence"/>
</dbReference>
<dbReference type="Gene3D" id="3.40.640.10">
    <property type="entry name" value="Type I PLP-dependent aspartate aminotransferase-like (Major domain)"/>
    <property type="match status" value="1"/>
</dbReference>
<dbReference type="OrthoDB" id="691673at2759"/>
<dbReference type="InterPro" id="IPR015422">
    <property type="entry name" value="PyrdxlP-dep_Trfase_small"/>
</dbReference>
<dbReference type="GO" id="GO:0008483">
    <property type="term" value="F:transaminase activity"/>
    <property type="evidence" value="ECO:0007669"/>
    <property type="project" value="UniProtKB-KW"/>
</dbReference>
<dbReference type="InterPro" id="IPR004839">
    <property type="entry name" value="Aminotransferase_I/II_large"/>
</dbReference>
<feature type="domain" description="Aminotransferase class I/classII large" evidence="6">
    <location>
        <begin position="29"/>
        <end position="377"/>
    </location>
</feature>
<dbReference type="STRING" id="1314783.A0A165NVG7"/>
<dbReference type="SUPFAM" id="SSF53383">
    <property type="entry name" value="PLP-dependent transferases"/>
    <property type="match status" value="1"/>
</dbReference>
<protein>
    <submittedName>
        <fullName evidence="7">PLP-dependent transferase</fullName>
    </submittedName>
</protein>
<evidence type="ECO:0000256" key="5">
    <source>
        <dbReference type="ARBA" id="ARBA00022898"/>
    </source>
</evidence>
<dbReference type="PANTHER" id="PTHR42790:SF19">
    <property type="entry name" value="KYNURENINE_ALPHA-AMINOADIPATE AMINOTRANSFERASE, MITOCHONDRIAL"/>
    <property type="match status" value="1"/>
</dbReference>
<comment type="cofactor">
    <cofactor evidence="1">
        <name>pyridoxal 5'-phosphate</name>
        <dbReference type="ChEBI" id="CHEBI:597326"/>
    </cofactor>
</comment>
<dbReference type="PANTHER" id="PTHR42790">
    <property type="entry name" value="AMINOTRANSFERASE"/>
    <property type="match status" value="1"/>
</dbReference>
<gene>
    <name evidence="7" type="ORF">DAEQUDRAFT_694060</name>
</gene>
<dbReference type="InterPro" id="IPR050859">
    <property type="entry name" value="Class-I_PLP-dep_aminotransf"/>
</dbReference>
<dbReference type="EMBL" id="KV429076">
    <property type="protein sequence ID" value="KZT67424.1"/>
    <property type="molecule type" value="Genomic_DNA"/>
</dbReference>
<keyword evidence="3" id="KW-0032">Aminotransferase</keyword>
<dbReference type="InterPro" id="IPR015424">
    <property type="entry name" value="PyrdxlP-dep_Trfase"/>
</dbReference>
<comment type="similarity">
    <text evidence="2">Belongs to the class-I pyridoxal-phosphate-dependent aminotransferase family.</text>
</comment>
<keyword evidence="5" id="KW-0663">Pyridoxal phosphate</keyword>
<evidence type="ECO:0000313" key="8">
    <source>
        <dbReference type="Proteomes" id="UP000076727"/>
    </source>
</evidence>
<evidence type="ECO:0000256" key="4">
    <source>
        <dbReference type="ARBA" id="ARBA00022679"/>
    </source>
</evidence>
<sequence length="416" mass="46306">MQFNIRNSTSSDEELTMQLTDEELHVGLQYSLTNGLPALREWMFGLLERAHGRHKGEGWTITVGAGSQDMIFKGVNALMNPGDAILVEAPVYAGTLTIFQALDAEMIEVETDGHGICSDKMREILENWPSSKPKPKFFYTVPYGSNPTGSTATLERRLDVLALSREHDFFILEDDPYYNLYFGPSNRPPSYFALERDQPEVGRVLRFDSLSKTMSSGLRVGFASGPEPILKVMDLHSMAVNLQPSSFSQMIVLKVLSTWGYDGFTAHAARVAQFYREKRDVFEAAMQRHLAGLAEWVSPEAGMFFWFKLLLNEQGSEHGEGEAEGDSEYIIRTTALERGVLALPGAAFYPNPRKTPYVRASFSLLPEDQVDEALRRLRAVVLEARATSKQARSSEPEVMLTCLASASPGVGTQESK</sequence>
<organism evidence="7 8">
    <name type="scientific">Daedalea quercina L-15889</name>
    <dbReference type="NCBI Taxonomy" id="1314783"/>
    <lineage>
        <taxon>Eukaryota</taxon>
        <taxon>Fungi</taxon>
        <taxon>Dikarya</taxon>
        <taxon>Basidiomycota</taxon>
        <taxon>Agaricomycotina</taxon>
        <taxon>Agaricomycetes</taxon>
        <taxon>Polyporales</taxon>
        <taxon>Fomitopsis</taxon>
    </lineage>
</organism>
<evidence type="ECO:0000313" key="7">
    <source>
        <dbReference type="EMBL" id="KZT67424.1"/>
    </source>
</evidence>
<dbReference type="GO" id="GO:1901605">
    <property type="term" value="P:alpha-amino acid metabolic process"/>
    <property type="evidence" value="ECO:0007669"/>
    <property type="project" value="TreeGrafter"/>
</dbReference>
<dbReference type="GO" id="GO:0030170">
    <property type="term" value="F:pyridoxal phosphate binding"/>
    <property type="evidence" value="ECO:0007669"/>
    <property type="project" value="InterPro"/>
</dbReference>
<reference evidence="7 8" key="1">
    <citation type="journal article" date="2016" name="Mol. Biol. Evol.">
        <title>Comparative Genomics of Early-Diverging Mushroom-Forming Fungi Provides Insights into the Origins of Lignocellulose Decay Capabilities.</title>
        <authorList>
            <person name="Nagy L.G."/>
            <person name="Riley R."/>
            <person name="Tritt A."/>
            <person name="Adam C."/>
            <person name="Daum C."/>
            <person name="Floudas D."/>
            <person name="Sun H."/>
            <person name="Yadav J.S."/>
            <person name="Pangilinan J."/>
            <person name="Larsson K.H."/>
            <person name="Matsuura K."/>
            <person name="Barry K."/>
            <person name="Labutti K."/>
            <person name="Kuo R."/>
            <person name="Ohm R.A."/>
            <person name="Bhattacharya S.S."/>
            <person name="Shirouzu T."/>
            <person name="Yoshinaga Y."/>
            <person name="Martin F.M."/>
            <person name="Grigoriev I.V."/>
            <person name="Hibbett D.S."/>
        </authorList>
    </citation>
    <scope>NUCLEOTIDE SEQUENCE [LARGE SCALE GENOMIC DNA]</scope>
    <source>
        <strain evidence="7 8">L-15889</strain>
    </source>
</reference>
<dbReference type="InterPro" id="IPR015421">
    <property type="entry name" value="PyrdxlP-dep_Trfase_major"/>
</dbReference>
<dbReference type="AlphaFoldDB" id="A0A165NVG7"/>
<keyword evidence="8" id="KW-1185">Reference proteome</keyword>
<evidence type="ECO:0000256" key="2">
    <source>
        <dbReference type="ARBA" id="ARBA00007441"/>
    </source>
</evidence>
<evidence type="ECO:0000259" key="6">
    <source>
        <dbReference type="Pfam" id="PF00155"/>
    </source>
</evidence>
<dbReference type="Gene3D" id="3.90.1150.10">
    <property type="entry name" value="Aspartate Aminotransferase, domain 1"/>
    <property type="match status" value="1"/>
</dbReference>